<keyword evidence="4" id="KW-1185">Reference proteome</keyword>
<feature type="non-terminal residue" evidence="3">
    <location>
        <position position="1"/>
    </location>
</feature>
<dbReference type="EMBL" id="CAUJNA010003350">
    <property type="protein sequence ID" value="CAJ1399812.1"/>
    <property type="molecule type" value="Genomic_DNA"/>
</dbReference>
<organism evidence="3 4">
    <name type="scientific">Effrenium voratum</name>
    <dbReference type="NCBI Taxonomy" id="2562239"/>
    <lineage>
        <taxon>Eukaryota</taxon>
        <taxon>Sar</taxon>
        <taxon>Alveolata</taxon>
        <taxon>Dinophyceae</taxon>
        <taxon>Suessiales</taxon>
        <taxon>Symbiodiniaceae</taxon>
        <taxon>Effrenium</taxon>
    </lineage>
</organism>
<feature type="compositionally biased region" description="Basic and acidic residues" evidence="2">
    <location>
        <begin position="39"/>
        <end position="76"/>
    </location>
</feature>
<evidence type="ECO:0000256" key="2">
    <source>
        <dbReference type="SAM" id="MobiDB-lite"/>
    </source>
</evidence>
<evidence type="ECO:0000313" key="3">
    <source>
        <dbReference type="EMBL" id="CAJ1399812.1"/>
    </source>
</evidence>
<reference evidence="3" key="1">
    <citation type="submission" date="2023-08" db="EMBL/GenBank/DDBJ databases">
        <authorList>
            <person name="Chen Y."/>
            <person name="Shah S."/>
            <person name="Dougan E. K."/>
            <person name="Thang M."/>
            <person name="Chan C."/>
        </authorList>
    </citation>
    <scope>NUCLEOTIDE SEQUENCE</scope>
</reference>
<keyword evidence="1" id="KW-0175">Coiled coil</keyword>
<comment type="caution">
    <text evidence="3">The sequence shown here is derived from an EMBL/GenBank/DDBJ whole genome shotgun (WGS) entry which is preliminary data.</text>
</comment>
<evidence type="ECO:0000256" key="1">
    <source>
        <dbReference type="SAM" id="Coils"/>
    </source>
</evidence>
<feature type="region of interest" description="Disordered" evidence="2">
    <location>
        <begin position="39"/>
        <end position="77"/>
    </location>
</feature>
<dbReference type="AlphaFoldDB" id="A0AA36J562"/>
<gene>
    <name evidence="3" type="ORF">EVOR1521_LOCUS23283</name>
</gene>
<proteinExistence type="predicted"/>
<dbReference type="Proteomes" id="UP001178507">
    <property type="component" value="Unassembled WGS sequence"/>
</dbReference>
<protein>
    <submittedName>
        <fullName evidence="3">Uncharacterized protein</fullName>
    </submittedName>
</protein>
<feature type="region of interest" description="Disordered" evidence="2">
    <location>
        <begin position="387"/>
        <end position="410"/>
    </location>
</feature>
<evidence type="ECO:0000313" key="4">
    <source>
        <dbReference type="Proteomes" id="UP001178507"/>
    </source>
</evidence>
<accession>A0AA36J562</accession>
<feature type="coiled-coil region" evidence="1">
    <location>
        <begin position="269"/>
        <end position="303"/>
    </location>
</feature>
<name>A0AA36J562_9DINO</name>
<sequence length="410" mass="44885">MRAELSAAAQAAPEASYDFKTGGVTDLLKKLKMDFEDKLHESEKEEMKATSEYELEKGGRDNALKVAKESKGKQESVKAQAEAALSAKASALSAAQADLEADSKSLKDTSSSCSTKAAEFKERVYMRGREQEAMAYGMQILQKAAGVRTAAPASFFQMRSDWDQAGASHDKARRAVELLEQEVQRSGLGDLKRLLMQVKSQLEGDGDVSKEVDLVLEKQIWKLKEEQKKEDEKWHWCELETDKNTYEKTTKADDMQKLGDEIESAKGSVATLDGDVKAATARLAELQKSNHELKMDRQESKNEHQLAVKDAQLAQEAISSAIGTLAKFYEEAANAALLQKAPTEVAEAPETWSKPSFSGTGQGKGPGEAIIKVLEDCSADFAQMEAETKAQDAAEEAAFEASLKDAKKEQ</sequence>